<dbReference type="Proteomes" id="UP000646776">
    <property type="component" value="Unassembled WGS sequence"/>
</dbReference>
<accession>A0A918HPC0</accession>
<sequence>MIKRVHMIAGVVLAAVITMSGCGATKPGNAKSSPQSASTAAKGTPSADSGSPSGEDGDTQHSRPTERSSPTPSPSLAAPRPLKDGAAVLTHCADADDPYTTVVVRNPNEREGTFGVKINYKDAHGFTMSETYQQVLVAAKGKARIRSAAASSGPLDKIDRCEVNPRATAVQ</sequence>
<feature type="compositionally biased region" description="Polar residues" evidence="1">
    <location>
        <begin position="30"/>
        <end position="52"/>
    </location>
</feature>
<dbReference type="AlphaFoldDB" id="A0A918HPC0"/>
<dbReference type="EMBL" id="BMSA01000039">
    <property type="protein sequence ID" value="GGT91516.1"/>
    <property type="molecule type" value="Genomic_DNA"/>
</dbReference>
<feature type="compositionally biased region" description="Low complexity" evidence="1">
    <location>
        <begin position="67"/>
        <end position="80"/>
    </location>
</feature>
<proteinExistence type="predicted"/>
<feature type="chain" id="PRO_5039344753" description="Secreted protein" evidence="2">
    <location>
        <begin position="25"/>
        <end position="171"/>
    </location>
</feature>
<keyword evidence="2" id="KW-0732">Signal</keyword>
<keyword evidence="4" id="KW-1185">Reference proteome</keyword>
<evidence type="ECO:0000313" key="4">
    <source>
        <dbReference type="Proteomes" id="UP000646776"/>
    </source>
</evidence>
<evidence type="ECO:0000256" key="1">
    <source>
        <dbReference type="SAM" id="MobiDB-lite"/>
    </source>
</evidence>
<dbReference type="PROSITE" id="PS51257">
    <property type="entry name" value="PROKAR_LIPOPROTEIN"/>
    <property type="match status" value="1"/>
</dbReference>
<evidence type="ECO:0008006" key="5">
    <source>
        <dbReference type="Google" id="ProtNLM"/>
    </source>
</evidence>
<evidence type="ECO:0000256" key="2">
    <source>
        <dbReference type="SAM" id="SignalP"/>
    </source>
</evidence>
<feature type="signal peptide" evidence="2">
    <location>
        <begin position="1"/>
        <end position="24"/>
    </location>
</feature>
<name>A0A918HPC0_9ACTN</name>
<organism evidence="3 4">
    <name type="scientific">Streptomyces phaeofaciens</name>
    <dbReference type="NCBI Taxonomy" id="68254"/>
    <lineage>
        <taxon>Bacteria</taxon>
        <taxon>Bacillati</taxon>
        <taxon>Actinomycetota</taxon>
        <taxon>Actinomycetes</taxon>
        <taxon>Kitasatosporales</taxon>
        <taxon>Streptomycetaceae</taxon>
        <taxon>Streptomyces</taxon>
    </lineage>
</organism>
<protein>
    <recommendedName>
        <fullName evidence="5">Secreted protein</fullName>
    </recommendedName>
</protein>
<evidence type="ECO:0000313" key="3">
    <source>
        <dbReference type="EMBL" id="GGT91516.1"/>
    </source>
</evidence>
<reference evidence="3" key="2">
    <citation type="submission" date="2020-09" db="EMBL/GenBank/DDBJ databases">
        <authorList>
            <person name="Sun Q."/>
            <person name="Ohkuma M."/>
        </authorList>
    </citation>
    <scope>NUCLEOTIDE SEQUENCE</scope>
    <source>
        <strain evidence="3">JCM 4125</strain>
    </source>
</reference>
<gene>
    <name evidence="3" type="ORF">GCM10010226_81910</name>
</gene>
<reference evidence="3" key="1">
    <citation type="journal article" date="2014" name="Int. J. Syst. Evol. Microbiol.">
        <title>Complete genome sequence of Corynebacterium casei LMG S-19264T (=DSM 44701T), isolated from a smear-ripened cheese.</title>
        <authorList>
            <consortium name="US DOE Joint Genome Institute (JGI-PGF)"/>
            <person name="Walter F."/>
            <person name="Albersmeier A."/>
            <person name="Kalinowski J."/>
            <person name="Ruckert C."/>
        </authorList>
    </citation>
    <scope>NUCLEOTIDE SEQUENCE</scope>
    <source>
        <strain evidence="3">JCM 4125</strain>
    </source>
</reference>
<feature type="region of interest" description="Disordered" evidence="1">
    <location>
        <begin position="25"/>
        <end position="84"/>
    </location>
</feature>
<comment type="caution">
    <text evidence="3">The sequence shown here is derived from an EMBL/GenBank/DDBJ whole genome shotgun (WGS) entry which is preliminary data.</text>
</comment>